<dbReference type="InterPro" id="IPR006121">
    <property type="entry name" value="HMA_dom"/>
</dbReference>
<evidence type="ECO:0000256" key="4">
    <source>
        <dbReference type="ARBA" id="ARBA00022723"/>
    </source>
</evidence>
<dbReference type="EMBL" id="BLQM01000256">
    <property type="protein sequence ID" value="GMH78808.1"/>
    <property type="molecule type" value="Genomic_DNA"/>
</dbReference>
<dbReference type="InterPro" id="IPR018303">
    <property type="entry name" value="ATPase_P-typ_P_site"/>
</dbReference>
<evidence type="ECO:0000256" key="6">
    <source>
        <dbReference type="ARBA" id="ARBA00022840"/>
    </source>
</evidence>
<dbReference type="SFLD" id="SFLDF00027">
    <property type="entry name" value="p-type_atpase"/>
    <property type="match status" value="1"/>
</dbReference>
<dbReference type="PROSITE" id="PS50846">
    <property type="entry name" value="HMA_2"/>
    <property type="match status" value="3"/>
</dbReference>
<dbReference type="SFLD" id="SFLDG00002">
    <property type="entry name" value="C1.7:_P-type_atpase_like"/>
    <property type="match status" value="1"/>
</dbReference>
<dbReference type="InterPro" id="IPR023299">
    <property type="entry name" value="ATPase_P-typ_cyto_dom_N"/>
</dbReference>
<dbReference type="InterPro" id="IPR036412">
    <property type="entry name" value="HAD-like_sf"/>
</dbReference>
<dbReference type="AlphaFoldDB" id="A0A9W7EJ53"/>
<dbReference type="FunFam" id="2.70.150.10:FF:000002">
    <property type="entry name" value="Copper-transporting ATPase 1, putative"/>
    <property type="match status" value="1"/>
</dbReference>
<dbReference type="InterPro" id="IPR023298">
    <property type="entry name" value="ATPase_P-typ_TM_dom_sf"/>
</dbReference>
<dbReference type="SUPFAM" id="SSF55008">
    <property type="entry name" value="HMA, heavy metal-associated domain"/>
    <property type="match status" value="3"/>
</dbReference>
<feature type="transmembrane region" description="Helical" evidence="10">
    <location>
        <begin position="852"/>
        <end position="877"/>
    </location>
</feature>
<dbReference type="Gene3D" id="2.70.150.10">
    <property type="entry name" value="Calcium-transporting ATPase, cytoplasmic transduction domain A"/>
    <property type="match status" value="1"/>
</dbReference>
<evidence type="ECO:0000256" key="10">
    <source>
        <dbReference type="RuleBase" id="RU362081"/>
    </source>
</evidence>
<evidence type="ECO:0000256" key="1">
    <source>
        <dbReference type="ARBA" id="ARBA00004141"/>
    </source>
</evidence>
<dbReference type="SUPFAM" id="SSF81653">
    <property type="entry name" value="Calcium ATPase, transduction domain A"/>
    <property type="match status" value="1"/>
</dbReference>
<dbReference type="Pfam" id="PF00122">
    <property type="entry name" value="E1-E2_ATPase"/>
    <property type="match status" value="1"/>
</dbReference>
<dbReference type="InterPro" id="IPR051014">
    <property type="entry name" value="Cation_Transport_ATPase_IB"/>
</dbReference>
<keyword evidence="8 10" id="KW-1133">Transmembrane helix</keyword>
<organism evidence="13 14">
    <name type="scientific">Triparma laevis f. inornata</name>
    <dbReference type="NCBI Taxonomy" id="1714386"/>
    <lineage>
        <taxon>Eukaryota</taxon>
        <taxon>Sar</taxon>
        <taxon>Stramenopiles</taxon>
        <taxon>Ochrophyta</taxon>
        <taxon>Bolidophyceae</taxon>
        <taxon>Parmales</taxon>
        <taxon>Triparmaceae</taxon>
        <taxon>Triparma</taxon>
    </lineage>
</organism>
<dbReference type="Pfam" id="PF00403">
    <property type="entry name" value="HMA"/>
    <property type="match status" value="1"/>
</dbReference>
<dbReference type="GO" id="GO:0019829">
    <property type="term" value="F:ATPase-coupled monoatomic cation transmembrane transporter activity"/>
    <property type="evidence" value="ECO:0007669"/>
    <property type="project" value="InterPro"/>
</dbReference>
<evidence type="ECO:0000256" key="2">
    <source>
        <dbReference type="ARBA" id="ARBA00006024"/>
    </source>
</evidence>
<dbReference type="GO" id="GO:0016020">
    <property type="term" value="C:membrane"/>
    <property type="evidence" value="ECO:0007669"/>
    <property type="project" value="UniProtKB-SubCell"/>
</dbReference>
<dbReference type="SUPFAM" id="SSF81665">
    <property type="entry name" value="Calcium ATPase, transmembrane domain M"/>
    <property type="match status" value="1"/>
</dbReference>
<keyword evidence="7" id="KW-1278">Translocase</keyword>
<dbReference type="CDD" id="cd02079">
    <property type="entry name" value="P-type_ATPase_HM"/>
    <property type="match status" value="1"/>
</dbReference>
<dbReference type="InterPro" id="IPR036163">
    <property type="entry name" value="HMA_dom_sf"/>
</dbReference>
<name>A0A9W7EJ53_9STRA</name>
<evidence type="ECO:0000256" key="3">
    <source>
        <dbReference type="ARBA" id="ARBA00022692"/>
    </source>
</evidence>
<feature type="domain" description="HMA" evidence="12">
    <location>
        <begin position="391"/>
        <end position="457"/>
    </location>
</feature>
<comment type="similarity">
    <text evidence="2 10">Belongs to the cation transport ATPase (P-type) (TC 3.A.3) family. Type IB subfamily.</text>
</comment>
<evidence type="ECO:0000313" key="14">
    <source>
        <dbReference type="Proteomes" id="UP001162640"/>
    </source>
</evidence>
<evidence type="ECO:0000256" key="5">
    <source>
        <dbReference type="ARBA" id="ARBA00022741"/>
    </source>
</evidence>
<dbReference type="Pfam" id="PF00702">
    <property type="entry name" value="Hydrolase"/>
    <property type="match status" value="1"/>
</dbReference>
<feature type="domain" description="HMA" evidence="12">
    <location>
        <begin position="86"/>
        <end position="153"/>
    </location>
</feature>
<dbReference type="Gene3D" id="3.30.70.100">
    <property type="match status" value="3"/>
</dbReference>
<dbReference type="InterPro" id="IPR044492">
    <property type="entry name" value="P_typ_ATPase_HD_dom"/>
</dbReference>
<dbReference type="Gene3D" id="3.40.50.1000">
    <property type="entry name" value="HAD superfamily/HAD-like"/>
    <property type="match status" value="1"/>
</dbReference>
<dbReference type="InterPro" id="IPR023214">
    <property type="entry name" value="HAD_sf"/>
</dbReference>
<evidence type="ECO:0000313" key="13">
    <source>
        <dbReference type="EMBL" id="GMH78808.1"/>
    </source>
</evidence>
<dbReference type="InterPro" id="IPR059000">
    <property type="entry name" value="ATPase_P-type_domA"/>
</dbReference>
<dbReference type="NCBIfam" id="TIGR01494">
    <property type="entry name" value="ATPase_P-type"/>
    <property type="match status" value="1"/>
</dbReference>
<protein>
    <recommendedName>
        <fullName evidence="12">HMA domain-containing protein</fullName>
    </recommendedName>
</protein>
<dbReference type="CDD" id="cd00371">
    <property type="entry name" value="HMA"/>
    <property type="match status" value="1"/>
</dbReference>
<feature type="region of interest" description="Disordered" evidence="11">
    <location>
        <begin position="52"/>
        <end position="76"/>
    </location>
</feature>
<accession>A0A9W7EJ53</accession>
<sequence length="1277" mass="138075">MESLILSAHGISNVEEKIDNLRGIFSIESLGNDEYSVEYVKDKVSAEEIRRSVMPEEPHKGCSHDQGHDSHDHSHVKSDLKKSYLTETTFNITGVCCGSEVPLVKDALSFPSVIYSSILVNIKAKTVTVQHDTKKVTKEELRDALIEEDFGASIKSSDTVEVKEGGSIILQNDLHIYDLTGSHRVYTTFPPNQNLENVCFSSHSLPADLLTTCFNEKFEHGEAEETCVCGEEEAHLHAHFKGNDCEGGEMGLTQVKLILKTVQNKPMFEICDTMPKSCTAKAKISAVRTSIKVQHGDHEDYLAIASDGSLLLAHDSNSCCSGIDFHGALTLHSRRQLTPQMSMTFFKLSSKKFNIFDYILPSFEINDPRVNSALNLENVFTPKMSPTRSNGKSTIHVSNICCASEVPPIKKVCEGLRGVSKVTVNVTSKLVYVYHDYEGLPVGEVVEALNYAGFGATLKKDARPKILPKVSPTKTSGKSSFSIANMCCASEVPPILSILEPMNGVNNVNVNVTARIVYVDHDFTVVTAEKMMEELNKDGFGAAVKKDAGKARAPIAANHSSSSQLQPIQPPIIEEPKSGFEAFGLPKANVIICGVLWIVSMFAPVFPKPYDQLEQLASLAFFVGIYPIAAKTWDSVKRFSIDANLLMFIAAVGAMGLQQFSEAAGLTFLFSLGEWLESQATGKAKRALESIVSLMPDTANTQTVGEGGKVEFVEVPAEYVGVGDIVLVKTGDKIPVDGDVVKGESVVDESSLTGESRPVKKKVGGGVFSGTINIGMAPLTVVCTATVENSTVSKLIELVEEAQANRSPTEKLVDEFAKRYTPVVVVTSFLMCTVPFFMAGKEVGMEWLYRGIVLIVIACPCALIISTPVAYVAGLAATAQKGIIIKGGVHLEALSRVKIVASDKTGTLTHGEFSVLNVEMIGNWKKPKQVYKYLAIMEKESSHPMAAALVGKAKEEGVELTEKDEAMEHEILKGEGVMGVVDGVKMYVGNERLMCRLDFLKSLPPNLHRKTKNWSTSGGTIGFLAASNKGIICAFNVSDKIRQESSLSIKKLKEMNVDVFMLTGDSEGAAKAVGRKVGLSEDRIMAGLLPVDKLNLIKQFKRNLSGAEYDVENGVEEPSDKTDGLVFMSSKNVLMIGDGVNDAPALACSDVGVAMAEGGAAIAMETANVAIMDSDISKLVYSIQMGRSVVRVIKQNLIFSLVLKVVVIGLVMGGYGNLWLAIISDVGAMLCVTLNGMRLLPRKEGVEVKSKGKRKDRGTGEGEEAPLLGRGGVETYL</sequence>
<comment type="caution">
    <text evidence="10">Lacks conserved residue(s) required for the propagation of feature annotation.</text>
</comment>
<keyword evidence="9 10" id="KW-0472">Membrane</keyword>
<evidence type="ECO:0000256" key="8">
    <source>
        <dbReference type="ARBA" id="ARBA00022989"/>
    </source>
</evidence>
<dbReference type="InterPro" id="IPR027256">
    <property type="entry name" value="P-typ_ATPase_IB"/>
</dbReference>
<comment type="subcellular location">
    <subcellularLocation>
        <location evidence="1">Membrane</location>
        <topology evidence="1">Multi-pass membrane protein</topology>
    </subcellularLocation>
</comment>
<dbReference type="PRINTS" id="PR00119">
    <property type="entry name" value="CATATPASE"/>
</dbReference>
<evidence type="ECO:0000256" key="7">
    <source>
        <dbReference type="ARBA" id="ARBA00022967"/>
    </source>
</evidence>
<keyword evidence="5 10" id="KW-0547">Nucleotide-binding</keyword>
<dbReference type="Proteomes" id="UP001162640">
    <property type="component" value="Unassembled WGS sequence"/>
</dbReference>
<feature type="domain" description="HMA" evidence="12">
    <location>
        <begin position="477"/>
        <end position="543"/>
    </location>
</feature>
<dbReference type="SFLD" id="SFLDS00003">
    <property type="entry name" value="Haloacid_Dehalogenase"/>
    <property type="match status" value="1"/>
</dbReference>
<dbReference type="SUPFAM" id="SSF56784">
    <property type="entry name" value="HAD-like"/>
    <property type="match status" value="1"/>
</dbReference>
<dbReference type="Gene3D" id="3.40.1110.10">
    <property type="entry name" value="Calcium-transporting ATPase, cytoplasmic domain N"/>
    <property type="match status" value="1"/>
</dbReference>
<keyword evidence="4 10" id="KW-0479">Metal-binding</keyword>
<dbReference type="InterPro" id="IPR001757">
    <property type="entry name" value="P_typ_ATPase"/>
</dbReference>
<proteinExistence type="inferred from homology"/>
<dbReference type="PROSITE" id="PS00154">
    <property type="entry name" value="ATPASE_E1_E2"/>
    <property type="match status" value="1"/>
</dbReference>
<feature type="transmembrane region" description="Helical" evidence="10">
    <location>
        <begin position="1197"/>
        <end position="1215"/>
    </location>
</feature>
<reference evidence="14" key="1">
    <citation type="journal article" date="2023" name="Commun. Biol.">
        <title>Genome analysis of Parmales, the sister group of diatoms, reveals the evolutionary specialization of diatoms from phago-mixotrophs to photoautotrophs.</title>
        <authorList>
            <person name="Ban H."/>
            <person name="Sato S."/>
            <person name="Yoshikawa S."/>
            <person name="Yamada K."/>
            <person name="Nakamura Y."/>
            <person name="Ichinomiya M."/>
            <person name="Sato N."/>
            <person name="Blanc-Mathieu R."/>
            <person name="Endo H."/>
            <person name="Kuwata A."/>
            <person name="Ogata H."/>
        </authorList>
    </citation>
    <scope>NUCLEOTIDE SEQUENCE [LARGE SCALE GENOMIC DNA]</scope>
</reference>
<evidence type="ECO:0000259" key="12">
    <source>
        <dbReference type="PROSITE" id="PS50846"/>
    </source>
</evidence>
<gene>
    <name evidence="13" type="ORF">TL16_g07945</name>
</gene>
<feature type="transmembrane region" description="Helical" evidence="10">
    <location>
        <begin position="820"/>
        <end position="840"/>
    </location>
</feature>
<dbReference type="PANTHER" id="PTHR48085">
    <property type="entry name" value="CADMIUM/ZINC-TRANSPORTING ATPASE HMA2-RELATED"/>
    <property type="match status" value="1"/>
</dbReference>
<feature type="region of interest" description="Disordered" evidence="11">
    <location>
        <begin position="1248"/>
        <end position="1277"/>
    </location>
</feature>
<keyword evidence="6 10" id="KW-0067">ATP-binding</keyword>
<evidence type="ECO:0000256" key="9">
    <source>
        <dbReference type="ARBA" id="ARBA00023136"/>
    </source>
</evidence>
<dbReference type="InterPro" id="IPR008250">
    <property type="entry name" value="ATPase_P-typ_transduc_dom_A_sf"/>
</dbReference>
<dbReference type="GO" id="GO:0016887">
    <property type="term" value="F:ATP hydrolysis activity"/>
    <property type="evidence" value="ECO:0007669"/>
    <property type="project" value="InterPro"/>
</dbReference>
<comment type="caution">
    <text evidence="13">The sequence shown here is derived from an EMBL/GenBank/DDBJ whole genome shotgun (WGS) entry which is preliminary data.</text>
</comment>
<dbReference type="GO" id="GO:0046872">
    <property type="term" value="F:metal ion binding"/>
    <property type="evidence" value="ECO:0007669"/>
    <property type="project" value="UniProtKB-KW"/>
</dbReference>
<keyword evidence="3 10" id="KW-0812">Transmembrane</keyword>
<evidence type="ECO:0000256" key="11">
    <source>
        <dbReference type="SAM" id="MobiDB-lite"/>
    </source>
</evidence>
<dbReference type="PANTHER" id="PTHR48085:SF5">
    <property type="entry name" value="CADMIUM_ZINC-TRANSPORTING ATPASE HMA4-RELATED"/>
    <property type="match status" value="1"/>
</dbReference>
<dbReference type="NCBIfam" id="TIGR01525">
    <property type="entry name" value="ATPase-IB_hvy"/>
    <property type="match status" value="1"/>
</dbReference>
<dbReference type="GO" id="GO:0005524">
    <property type="term" value="F:ATP binding"/>
    <property type="evidence" value="ECO:0007669"/>
    <property type="project" value="UniProtKB-UniRule"/>
</dbReference>